<gene>
    <name evidence="1" type="ORF">MNQ99_09690</name>
</gene>
<dbReference type="RefSeq" id="WP_241912805.1">
    <property type="nucleotide sequence ID" value="NZ_CP093326.1"/>
</dbReference>
<organism evidence="1 2">
    <name type="scientific">Arthrobacter sulfonylureivorans</name>
    <dbReference type="NCBI Taxonomy" id="2486855"/>
    <lineage>
        <taxon>Bacteria</taxon>
        <taxon>Bacillati</taxon>
        <taxon>Actinomycetota</taxon>
        <taxon>Actinomycetes</taxon>
        <taxon>Micrococcales</taxon>
        <taxon>Micrococcaceae</taxon>
        <taxon>Arthrobacter</taxon>
    </lineage>
</organism>
<accession>A0ABY3W932</accession>
<keyword evidence="2" id="KW-1185">Reference proteome</keyword>
<dbReference type="Proteomes" id="UP000829069">
    <property type="component" value="Chromosome"/>
</dbReference>
<sequence length="142" mass="15353">MKVGPVEVMICAFRRSEVDPTVIDALREAVRPGAVTIIDLVLLSRDQFGVVHVRDLEDHLQEAWSGLIDHPRLLTLLSDTDLEVAAESIGNNETALVLALEHRWAQHLSDAVQDSGGVTTLYARIPHDTVVAAVEAAGISAT</sequence>
<name>A0ABY3W932_9MICC</name>
<dbReference type="Pfam" id="PF19850">
    <property type="entry name" value="DUF6325"/>
    <property type="match status" value="1"/>
</dbReference>
<evidence type="ECO:0000313" key="2">
    <source>
        <dbReference type="Proteomes" id="UP000829069"/>
    </source>
</evidence>
<dbReference type="EMBL" id="CP093326">
    <property type="protein sequence ID" value="UNK44284.1"/>
    <property type="molecule type" value="Genomic_DNA"/>
</dbReference>
<proteinExistence type="predicted"/>
<protein>
    <submittedName>
        <fullName evidence="1">DUF6325 family protein</fullName>
    </submittedName>
</protein>
<evidence type="ECO:0000313" key="1">
    <source>
        <dbReference type="EMBL" id="UNK44284.1"/>
    </source>
</evidence>
<reference evidence="1 2" key="1">
    <citation type="submission" date="2022-03" db="EMBL/GenBank/DDBJ databases">
        <title>Isotopic signatures of nitrous oxide derived from detoxification processes.</title>
        <authorList>
            <person name="Behrendt U."/>
            <person name="Buchen C."/>
            <person name="Well R."/>
            <person name="Ulrich A."/>
            <person name="Rohe L."/>
            <person name="Kolb S."/>
            <person name="Schloter M."/>
            <person name="Horn M.A."/>
            <person name="Augustin J."/>
        </authorList>
    </citation>
    <scope>NUCLEOTIDE SEQUENCE [LARGE SCALE GENOMIC DNA]</scope>
    <source>
        <strain evidence="1 2">S4-C24</strain>
    </source>
</reference>
<dbReference type="InterPro" id="IPR046288">
    <property type="entry name" value="DUF6325"/>
</dbReference>